<evidence type="ECO:0000256" key="9">
    <source>
        <dbReference type="ARBA" id="ARBA00048173"/>
    </source>
</evidence>
<evidence type="ECO:0000256" key="4">
    <source>
        <dbReference type="ARBA" id="ARBA00022723"/>
    </source>
</evidence>
<organism evidence="11 12">
    <name type="scientific">Anaeroplasma bactoclasticum</name>
    <dbReference type="NCBI Taxonomy" id="2088"/>
    <lineage>
        <taxon>Bacteria</taxon>
        <taxon>Bacillati</taxon>
        <taxon>Mycoplasmatota</taxon>
        <taxon>Mollicutes</taxon>
        <taxon>Anaeroplasmatales</taxon>
        <taxon>Anaeroplasmataceae</taxon>
        <taxon>Anaeroplasma</taxon>
    </lineage>
</organism>
<dbReference type="PRINTS" id="PR00866">
    <property type="entry name" value="RNADNAPOLMS"/>
</dbReference>
<accession>A0A397QSL5</accession>
<comment type="caution">
    <text evidence="11">The sequence shown here is derived from an EMBL/GenBank/DDBJ whole genome shotgun (WGS) entry which is preliminary data.</text>
</comment>
<dbReference type="PANTHER" id="PTHR34047">
    <property type="entry name" value="NUCLEAR INTRON MATURASE 1, MITOCHONDRIAL-RELATED"/>
    <property type="match status" value="1"/>
</dbReference>
<dbReference type="InterPro" id="IPR043502">
    <property type="entry name" value="DNA/RNA_pol_sf"/>
</dbReference>
<feature type="non-terminal residue" evidence="11">
    <location>
        <position position="1"/>
    </location>
</feature>
<name>A0A397QSL5_9MOLU</name>
<keyword evidence="6 11" id="KW-0695">RNA-directed DNA polymerase</keyword>
<dbReference type="EC" id="2.7.7.49" evidence="1"/>
<keyword evidence="4" id="KW-0479">Metal-binding</keyword>
<dbReference type="GO" id="GO:0046872">
    <property type="term" value="F:metal ion binding"/>
    <property type="evidence" value="ECO:0007669"/>
    <property type="project" value="UniProtKB-KW"/>
</dbReference>
<protein>
    <recommendedName>
        <fullName evidence="1">RNA-directed DNA polymerase</fullName>
        <ecNumber evidence="1">2.7.7.49</ecNumber>
    </recommendedName>
</protein>
<evidence type="ECO:0000256" key="8">
    <source>
        <dbReference type="ARBA" id="ARBA00034120"/>
    </source>
</evidence>
<evidence type="ECO:0000256" key="1">
    <source>
        <dbReference type="ARBA" id="ARBA00012493"/>
    </source>
</evidence>
<dbReference type="Gene3D" id="3.30.70.270">
    <property type="match status" value="1"/>
</dbReference>
<dbReference type="EMBL" id="QXEV01000058">
    <property type="protein sequence ID" value="RIA64092.1"/>
    <property type="molecule type" value="Genomic_DNA"/>
</dbReference>
<dbReference type="SUPFAM" id="SSF56672">
    <property type="entry name" value="DNA/RNA polymerases"/>
    <property type="match status" value="1"/>
</dbReference>
<gene>
    <name evidence="11" type="ORF">EI71_02057</name>
</gene>
<keyword evidence="7" id="KW-0051">Antiviral defense</keyword>
<proteinExistence type="inferred from homology"/>
<dbReference type="GO" id="GO:0051607">
    <property type="term" value="P:defense response to virus"/>
    <property type="evidence" value="ECO:0007669"/>
    <property type="project" value="UniProtKB-KW"/>
</dbReference>
<dbReference type="Proteomes" id="UP000266506">
    <property type="component" value="Unassembled WGS sequence"/>
</dbReference>
<feature type="domain" description="Reverse transcriptase" evidence="10">
    <location>
        <begin position="1"/>
        <end position="148"/>
    </location>
</feature>
<evidence type="ECO:0000259" key="10">
    <source>
        <dbReference type="PROSITE" id="PS50878"/>
    </source>
</evidence>
<dbReference type="CDD" id="cd01651">
    <property type="entry name" value="RT_G2_intron"/>
    <property type="match status" value="1"/>
</dbReference>
<evidence type="ECO:0000256" key="3">
    <source>
        <dbReference type="ARBA" id="ARBA00022695"/>
    </source>
</evidence>
<dbReference type="InterPro" id="IPR013597">
    <property type="entry name" value="Mat_intron_G2"/>
</dbReference>
<dbReference type="InterPro" id="IPR000477">
    <property type="entry name" value="RT_dom"/>
</dbReference>
<evidence type="ECO:0000256" key="5">
    <source>
        <dbReference type="ARBA" id="ARBA00022842"/>
    </source>
</evidence>
<dbReference type="GO" id="GO:0003723">
    <property type="term" value="F:RNA binding"/>
    <property type="evidence" value="ECO:0007669"/>
    <property type="project" value="InterPro"/>
</dbReference>
<evidence type="ECO:0000313" key="12">
    <source>
        <dbReference type="Proteomes" id="UP000266506"/>
    </source>
</evidence>
<keyword evidence="2" id="KW-0808">Transferase</keyword>
<sequence length="302" mass="35268">FNDGYDWIVDIDLEKFFDNVPHDRLLRMVSDVVKDGNVVSLVNKFLKAGVMIQGNYEDTIIGTPQGGPLSPLLSNIMLNKLDKELEARGLHFTRYADDTIILVKSEKAANRVMESITHFIEKKLGLKVNMTKTKICKPNDLKYLGFGFHKDIKNNTYDSVPHIDSKMKFQRKLKSLTKRSESISLDTRFERLNWLIRGWVNYFRISKMKSFLKEVDRHLRTRIRIIIWKMWKVSKARIENLVKCGYSKDEARGLAFCRRGYMFVAHSKILQNAISKERLAQPNKKKGRRGLVFALDYYLAWI</sequence>
<dbReference type="InParanoid" id="A0A397QSL5"/>
<dbReference type="OrthoDB" id="9780724at2"/>
<dbReference type="GO" id="GO:0003964">
    <property type="term" value="F:RNA-directed DNA polymerase activity"/>
    <property type="evidence" value="ECO:0007669"/>
    <property type="project" value="UniProtKB-KW"/>
</dbReference>
<dbReference type="InterPro" id="IPR051083">
    <property type="entry name" value="GrpII_Intron_Splice-Mob/Def"/>
</dbReference>
<comment type="catalytic activity">
    <reaction evidence="9">
        <text>DNA(n) + a 2'-deoxyribonucleoside 5'-triphosphate = DNA(n+1) + diphosphate</text>
        <dbReference type="Rhea" id="RHEA:22508"/>
        <dbReference type="Rhea" id="RHEA-COMP:17339"/>
        <dbReference type="Rhea" id="RHEA-COMP:17340"/>
        <dbReference type="ChEBI" id="CHEBI:33019"/>
        <dbReference type="ChEBI" id="CHEBI:61560"/>
        <dbReference type="ChEBI" id="CHEBI:173112"/>
        <dbReference type="EC" id="2.7.7.49"/>
    </reaction>
</comment>
<keyword evidence="12" id="KW-1185">Reference proteome</keyword>
<dbReference type="Pfam" id="PF00078">
    <property type="entry name" value="RVT_1"/>
    <property type="match status" value="1"/>
</dbReference>
<dbReference type="InterPro" id="IPR000123">
    <property type="entry name" value="Reverse_transcriptase_msDNA"/>
</dbReference>
<dbReference type="PANTHER" id="PTHR34047:SF8">
    <property type="entry name" value="PROTEIN YKFC"/>
    <property type="match status" value="1"/>
</dbReference>
<evidence type="ECO:0000256" key="7">
    <source>
        <dbReference type="ARBA" id="ARBA00023118"/>
    </source>
</evidence>
<dbReference type="PROSITE" id="PS50878">
    <property type="entry name" value="RT_POL"/>
    <property type="match status" value="1"/>
</dbReference>
<comment type="similarity">
    <text evidence="8">Belongs to the bacterial reverse transcriptase family.</text>
</comment>
<evidence type="ECO:0000313" key="11">
    <source>
        <dbReference type="EMBL" id="RIA64092.1"/>
    </source>
</evidence>
<evidence type="ECO:0000256" key="2">
    <source>
        <dbReference type="ARBA" id="ARBA00022679"/>
    </source>
</evidence>
<keyword evidence="5" id="KW-0460">Magnesium</keyword>
<reference evidence="11 12" key="1">
    <citation type="submission" date="2018-08" db="EMBL/GenBank/DDBJ databases">
        <title>Genomic Encyclopedia of Archaeal and Bacterial Type Strains, Phase II (KMG-II): from individual species to whole genera.</title>
        <authorList>
            <person name="Goeker M."/>
        </authorList>
    </citation>
    <scope>NUCLEOTIDE SEQUENCE [LARGE SCALE GENOMIC DNA]</scope>
    <source>
        <strain evidence="11 12">ATCC 27112</strain>
    </source>
</reference>
<dbReference type="AlphaFoldDB" id="A0A397QSL5"/>
<dbReference type="Pfam" id="PF08388">
    <property type="entry name" value="GIIM"/>
    <property type="match status" value="1"/>
</dbReference>
<dbReference type="InterPro" id="IPR043128">
    <property type="entry name" value="Rev_trsase/Diguanyl_cyclase"/>
</dbReference>
<keyword evidence="3" id="KW-0548">Nucleotidyltransferase</keyword>
<evidence type="ECO:0000256" key="6">
    <source>
        <dbReference type="ARBA" id="ARBA00022918"/>
    </source>
</evidence>